<evidence type="ECO:0000256" key="3">
    <source>
        <dbReference type="ARBA" id="ARBA00022840"/>
    </source>
</evidence>
<dbReference type="GO" id="GO:0005524">
    <property type="term" value="F:ATP binding"/>
    <property type="evidence" value="ECO:0007669"/>
    <property type="project" value="UniProtKB-KW"/>
</dbReference>
<protein>
    <submittedName>
        <fullName evidence="5">Phosphate ABC transporter ATP-binding protein</fullName>
    </submittedName>
</protein>
<dbReference type="PROSITE" id="PS00211">
    <property type="entry name" value="ABC_TRANSPORTER_1"/>
    <property type="match status" value="1"/>
</dbReference>
<keyword evidence="3 5" id="KW-0067">ATP-binding</keyword>
<evidence type="ECO:0000313" key="6">
    <source>
        <dbReference type="Proteomes" id="UP000654604"/>
    </source>
</evidence>
<keyword evidence="2" id="KW-0547">Nucleotide-binding</keyword>
<keyword evidence="6" id="KW-1185">Reference proteome</keyword>
<dbReference type="InterPro" id="IPR005670">
    <property type="entry name" value="PstB-like"/>
</dbReference>
<reference evidence="5 6" key="1">
    <citation type="submission" date="2020-10" db="EMBL/GenBank/DDBJ databases">
        <authorList>
            <person name="Castelo-Branco R."/>
            <person name="Eusebio N."/>
            <person name="Adriana R."/>
            <person name="Vieira A."/>
            <person name="Brugerolle De Fraissinette N."/>
            <person name="Rezende De Castro R."/>
            <person name="Schneider M.P."/>
            <person name="Vasconcelos V."/>
            <person name="Leao P.N."/>
        </authorList>
    </citation>
    <scope>NUCLEOTIDE SEQUENCE [LARGE SCALE GENOMIC DNA]</scope>
    <source>
        <strain evidence="5 6">LEGE 03274</strain>
    </source>
</reference>
<dbReference type="PANTHER" id="PTHR43423:SF1">
    <property type="entry name" value="ABC TRANSPORTER I FAMILY MEMBER 17"/>
    <property type="match status" value="1"/>
</dbReference>
<comment type="caution">
    <text evidence="5">The sequence shown here is derived from an EMBL/GenBank/DDBJ whole genome shotgun (WGS) entry which is preliminary data.</text>
</comment>
<evidence type="ECO:0000256" key="2">
    <source>
        <dbReference type="ARBA" id="ARBA00022741"/>
    </source>
</evidence>
<sequence length="265" mass="30119">MKTLNSIITVQNLSVYYENTPLLLGVNLEIPENKVTGVIGRSGSGKSMLLRCFNRLNDLMEGIRVEGKVYFDGENIYTSGIQPIQLRRRIGMVFQRPTPFPTSIYENIAMGLKVNGFRQNLDDIIEDSLKRVGLWQEVKNNLRKNAMLLSGGQKQRLCIARAIALQPEVILLDEPCSALDPISTLEIENLIYELKDDYTIIMSAHDLKQIARVCDEVIYLDVRDNQVGQRVGFVLEQNSVEKIFLSPEQSETRNYTRGVMLESDF</sequence>
<dbReference type="InterPro" id="IPR003439">
    <property type="entry name" value="ABC_transporter-like_ATP-bd"/>
</dbReference>
<organism evidence="5 6">
    <name type="scientific">Cyanobacterium stanieri LEGE 03274</name>
    <dbReference type="NCBI Taxonomy" id="1828756"/>
    <lineage>
        <taxon>Bacteria</taxon>
        <taxon>Bacillati</taxon>
        <taxon>Cyanobacteriota</taxon>
        <taxon>Cyanophyceae</taxon>
        <taxon>Oscillatoriophycideae</taxon>
        <taxon>Chroococcales</taxon>
        <taxon>Geminocystaceae</taxon>
        <taxon>Cyanobacterium</taxon>
    </lineage>
</organism>
<dbReference type="Proteomes" id="UP000654604">
    <property type="component" value="Unassembled WGS sequence"/>
</dbReference>
<dbReference type="CDD" id="cd03260">
    <property type="entry name" value="ABC_PstB_phosphate_transporter"/>
    <property type="match status" value="1"/>
</dbReference>
<evidence type="ECO:0000256" key="1">
    <source>
        <dbReference type="ARBA" id="ARBA00022448"/>
    </source>
</evidence>
<dbReference type="InterPro" id="IPR003593">
    <property type="entry name" value="AAA+_ATPase"/>
</dbReference>
<evidence type="ECO:0000259" key="4">
    <source>
        <dbReference type="PROSITE" id="PS50893"/>
    </source>
</evidence>
<dbReference type="InterPro" id="IPR017871">
    <property type="entry name" value="ABC_transporter-like_CS"/>
</dbReference>
<dbReference type="EMBL" id="JADEWC010000012">
    <property type="protein sequence ID" value="MBE9222468.1"/>
    <property type="molecule type" value="Genomic_DNA"/>
</dbReference>
<dbReference type="PROSITE" id="PS50893">
    <property type="entry name" value="ABC_TRANSPORTER_2"/>
    <property type="match status" value="1"/>
</dbReference>
<feature type="domain" description="ABC transporter" evidence="4">
    <location>
        <begin position="8"/>
        <end position="247"/>
    </location>
</feature>
<accession>A0ABR9V3K1</accession>
<dbReference type="SUPFAM" id="SSF52540">
    <property type="entry name" value="P-loop containing nucleoside triphosphate hydrolases"/>
    <property type="match status" value="1"/>
</dbReference>
<keyword evidence="1" id="KW-0813">Transport</keyword>
<evidence type="ECO:0000313" key="5">
    <source>
        <dbReference type="EMBL" id="MBE9222468.1"/>
    </source>
</evidence>
<dbReference type="PANTHER" id="PTHR43423">
    <property type="entry name" value="ABC TRANSPORTER I FAMILY MEMBER 17"/>
    <property type="match status" value="1"/>
</dbReference>
<dbReference type="Gene3D" id="3.40.50.300">
    <property type="entry name" value="P-loop containing nucleotide triphosphate hydrolases"/>
    <property type="match status" value="1"/>
</dbReference>
<dbReference type="InterPro" id="IPR027417">
    <property type="entry name" value="P-loop_NTPase"/>
</dbReference>
<dbReference type="RefSeq" id="WP_193800627.1">
    <property type="nucleotide sequence ID" value="NZ_JADEWC010000012.1"/>
</dbReference>
<gene>
    <name evidence="5" type="ORF">IQ215_07130</name>
</gene>
<dbReference type="Pfam" id="PF00005">
    <property type="entry name" value="ABC_tran"/>
    <property type="match status" value="1"/>
</dbReference>
<name>A0ABR9V3K1_9CHRO</name>
<proteinExistence type="predicted"/>
<dbReference type="SMART" id="SM00382">
    <property type="entry name" value="AAA"/>
    <property type="match status" value="1"/>
</dbReference>